<keyword evidence="6" id="KW-1185">Reference proteome</keyword>
<dbReference type="PANTHER" id="PTHR43768:SF3">
    <property type="entry name" value="TREHALOSE 6-PHOSPHATE PHOSPHATASE"/>
    <property type="match status" value="1"/>
</dbReference>
<dbReference type="Proteomes" id="UP000630353">
    <property type="component" value="Unassembled WGS sequence"/>
</dbReference>
<dbReference type="EC" id="3.1.3.12" evidence="4"/>
<accession>A0A918XQ94</accession>
<comment type="function">
    <text evidence="4">Removes the phosphate from trehalose 6-phosphate to produce free trehalose.</text>
</comment>
<comment type="similarity">
    <text evidence="2 4">Belongs to the trehalose phosphatase family.</text>
</comment>
<dbReference type="InterPro" id="IPR023214">
    <property type="entry name" value="HAD_sf"/>
</dbReference>
<keyword evidence="4" id="KW-0479">Metal-binding</keyword>
<evidence type="ECO:0000313" key="5">
    <source>
        <dbReference type="EMBL" id="GHD46003.1"/>
    </source>
</evidence>
<dbReference type="GO" id="GO:0046872">
    <property type="term" value="F:metal ion binding"/>
    <property type="evidence" value="ECO:0007669"/>
    <property type="project" value="UniProtKB-KW"/>
</dbReference>
<dbReference type="GO" id="GO:0005992">
    <property type="term" value="P:trehalose biosynthetic process"/>
    <property type="evidence" value="ECO:0007669"/>
    <property type="project" value="InterPro"/>
</dbReference>
<comment type="pathway">
    <text evidence="1 4">Glycan biosynthesis; trehalose biosynthesis.</text>
</comment>
<dbReference type="SUPFAM" id="SSF56784">
    <property type="entry name" value="HAD-like"/>
    <property type="match status" value="1"/>
</dbReference>
<dbReference type="PANTHER" id="PTHR43768">
    <property type="entry name" value="TREHALOSE 6-PHOSPHATE PHOSPHATASE"/>
    <property type="match status" value="1"/>
</dbReference>
<comment type="caution">
    <text evidence="5">The sequence shown here is derived from an EMBL/GenBank/DDBJ whole genome shotgun (WGS) entry which is preliminary data.</text>
</comment>
<dbReference type="InterPro" id="IPR006379">
    <property type="entry name" value="HAD-SF_hydro_IIB"/>
</dbReference>
<organism evidence="5 6">
    <name type="scientific">Thalassobaculum fulvum</name>
    <dbReference type="NCBI Taxonomy" id="1633335"/>
    <lineage>
        <taxon>Bacteria</taxon>
        <taxon>Pseudomonadati</taxon>
        <taxon>Pseudomonadota</taxon>
        <taxon>Alphaproteobacteria</taxon>
        <taxon>Rhodospirillales</taxon>
        <taxon>Thalassobaculaceae</taxon>
        <taxon>Thalassobaculum</taxon>
    </lineage>
</organism>
<dbReference type="GO" id="GO:0004805">
    <property type="term" value="F:trehalose-phosphatase activity"/>
    <property type="evidence" value="ECO:0007669"/>
    <property type="project" value="UniProtKB-EC"/>
</dbReference>
<reference evidence="5" key="2">
    <citation type="submission" date="2020-09" db="EMBL/GenBank/DDBJ databases">
        <authorList>
            <person name="Sun Q."/>
            <person name="Kim S."/>
        </authorList>
    </citation>
    <scope>NUCLEOTIDE SEQUENCE</scope>
    <source>
        <strain evidence="5">KCTC 42651</strain>
    </source>
</reference>
<evidence type="ECO:0000256" key="2">
    <source>
        <dbReference type="ARBA" id="ARBA00008770"/>
    </source>
</evidence>
<comment type="catalytic activity">
    <reaction evidence="4">
        <text>alpha,alpha-trehalose 6-phosphate + H2O = alpha,alpha-trehalose + phosphate</text>
        <dbReference type="Rhea" id="RHEA:23420"/>
        <dbReference type="ChEBI" id="CHEBI:15377"/>
        <dbReference type="ChEBI" id="CHEBI:16551"/>
        <dbReference type="ChEBI" id="CHEBI:43474"/>
        <dbReference type="ChEBI" id="CHEBI:58429"/>
        <dbReference type="EC" id="3.1.3.12"/>
    </reaction>
</comment>
<keyword evidence="3 4" id="KW-0378">Hydrolase</keyword>
<comment type="cofactor">
    <cofactor evidence="4">
        <name>Mg(2+)</name>
        <dbReference type="ChEBI" id="CHEBI:18420"/>
    </cofactor>
</comment>
<evidence type="ECO:0000313" key="6">
    <source>
        <dbReference type="Proteomes" id="UP000630353"/>
    </source>
</evidence>
<dbReference type="InterPro" id="IPR044651">
    <property type="entry name" value="OTSB-like"/>
</dbReference>
<keyword evidence="4" id="KW-0460">Magnesium</keyword>
<sequence>MHPALPRSLDSAADQAALLVRLGTGPLLIGLDFDGTLAPIVDRPEGAGIDDAMRSRLTALAALVPTAVVSGRDLDDLGRRVAAPGAILVGSHGIEIAYPGDGVERAPGLERSDAALGALIRDLRAATADLSGVLVEPKRHSVAVHWRLAGPAEEAAAERIVEEASGSFPAFRIGRGKKVAEFRPAIERDKGSAVGLLRDHAAAGGGVPSVLYIGDDVTDEDAFRALDPDRDTGILVATPPRHSAAGWCLADTAAVADFLDRLIEVRCGLSP</sequence>
<dbReference type="NCBIfam" id="TIGR01484">
    <property type="entry name" value="HAD-SF-IIB"/>
    <property type="match status" value="1"/>
</dbReference>
<dbReference type="AlphaFoldDB" id="A0A918XQ94"/>
<dbReference type="Pfam" id="PF02358">
    <property type="entry name" value="Trehalose_PPase"/>
    <property type="match status" value="1"/>
</dbReference>
<dbReference type="InterPro" id="IPR036412">
    <property type="entry name" value="HAD-like_sf"/>
</dbReference>
<dbReference type="InterPro" id="IPR003337">
    <property type="entry name" value="Trehalose_PPase"/>
</dbReference>
<protein>
    <recommendedName>
        <fullName evidence="4">Trehalose 6-phosphate phosphatase</fullName>
        <ecNumber evidence="4">3.1.3.12</ecNumber>
    </recommendedName>
</protein>
<evidence type="ECO:0000256" key="4">
    <source>
        <dbReference type="RuleBase" id="RU361117"/>
    </source>
</evidence>
<proteinExistence type="inferred from homology"/>
<dbReference type="RefSeq" id="WP_189988298.1">
    <property type="nucleotide sequence ID" value="NZ_BMZS01000003.1"/>
</dbReference>
<dbReference type="Gene3D" id="3.40.50.1000">
    <property type="entry name" value="HAD superfamily/HAD-like"/>
    <property type="match status" value="1"/>
</dbReference>
<dbReference type="NCBIfam" id="TIGR00685">
    <property type="entry name" value="T6PP"/>
    <property type="match status" value="1"/>
</dbReference>
<evidence type="ECO:0000256" key="1">
    <source>
        <dbReference type="ARBA" id="ARBA00005199"/>
    </source>
</evidence>
<dbReference type="Gene3D" id="3.30.70.1020">
    <property type="entry name" value="Trehalose-6-phosphate phosphatase related protein, domain 2"/>
    <property type="match status" value="1"/>
</dbReference>
<name>A0A918XQ94_9PROT</name>
<dbReference type="EMBL" id="BMZS01000003">
    <property type="protein sequence ID" value="GHD46003.1"/>
    <property type="molecule type" value="Genomic_DNA"/>
</dbReference>
<evidence type="ECO:0000256" key="3">
    <source>
        <dbReference type="ARBA" id="ARBA00022801"/>
    </source>
</evidence>
<reference evidence="5" key="1">
    <citation type="journal article" date="2014" name="Int. J. Syst. Evol. Microbiol.">
        <title>Complete genome sequence of Corynebacterium casei LMG S-19264T (=DSM 44701T), isolated from a smear-ripened cheese.</title>
        <authorList>
            <consortium name="US DOE Joint Genome Institute (JGI-PGF)"/>
            <person name="Walter F."/>
            <person name="Albersmeier A."/>
            <person name="Kalinowski J."/>
            <person name="Ruckert C."/>
        </authorList>
    </citation>
    <scope>NUCLEOTIDE SEQUENCE</scope>
    <source>
        <strain evidence="5">KCTC 42651</strain>
    </source>
</reference>
<gene>
    <name evidence="5" type="ORF">GCM10017083_14690</name>
</gene>